<organism evidence="1 2">
    <name type="scientific">Klebsormidium nitens</name>
    <name type="common">Green alga</name>
    <name type="synonym">Ulothrix nitens</name>
    <dbReference type="NCBI Taxonomy" id="105231"/>
    <lineage>
        <taxon>Eukaryota</taxon>
        <taxon>Viridiplantae</taxon>
        <taxon>Streptophyta</taxon>
        <taxon>Klebsormidiophyceae</taxon>
        <taxon>Klebsormidiales</taxon>
        <taxon>Klebsormidiaceae</taxon>
        <taxon>Klebsormidium</taxon>
    </lineage>
</organism>
<dbReference type="Pfam" id="PF00560">
    <property type="entry name" value="LRR_1"/>
    <property type="match status" value="1"/>
</dbReference>
<reference evidence="1 2" key="1">
    <citation type="journal article" date="2014" name="Nat. Commun.">
        <title>Klebsormidium flaccidum genome reveals primary factors for plant terrestrial adaptation.</title>
        <authorList>
            <person name="Hori K."/>
            <person name="Maruyama F."/>
            <person name="Fujisawa T."/>
            <person name="Togashi T."/>
            <person name="Yamamoto N."/>
            <person name="Seo M."/>
            <person name="Sato S."/>
            <person name="Yamada T."/>
            <person name="Mori H."/>
            <person name="Tajima N."/>
            <person name="Moriyama T."/>
            <person name="Ikeuchi M."/>
            <person name="Watanabe M."/>
            <person name="Wada H."/>
            <person name="Kobayashi K."/>
            <person name="Saito M."/>
            <person name="Masuda T."/>
            <person name="Sasaki-Sekimoto Y."/>
            <person name="Mashiguchi K."/>
            <person name="Awai K."/>
            <person name="Shimojima M."/>
            <person name="Masuda S."/>
            <person name="Iwai M."/>
            <person name="Nobusawa T."/>
            <person name="Narise T."/>
            <person name="Kondo S."/>
            <person name="Saito H."/>
            <person name="Sato R."/>
            <person name="Murakawa M."/>
            <person name="Ihara Y."/>
            <person name="Oshima-Yamada Y."/>
            <person name="Ohtaka K."/>
            <person name="Satoh M."/>
            <person name="Sonobe K."/>
            <person name="Ishii M."/>
            <person name="Ohtani R."/>
            <person name="Kanamori-Sato M."/>
            <person name="Honoki R."/>
            <person name="Miyazaki D."/>
            <person name="Mochizuki H."/>
            <person name="Umetsu J."/>
            <person name="Higashi K."/>
            <person name="Shibata D."/>
            <person name="Kamiya Y."/>
            <person name="Sato N."/>
            <person name="Nakamura Y."/>
            <person name="Tabata S."/>
            <person name="Ida S."/>
            <person name="Kurokawa K."/>
            <person name="Ohta H."/>
        </authorList>
    </citation>
    <scope>NUCLEOTIDE SEQUENCE [LARGE SCALE GENOMIC DNA]</scope>
    <source>
        <strain evidence="1 2">NIES-2285</strain>
    </source>
</reference>
<dbReference type="OrthoDB" id="1935327at2759"/>
<keyword evidence="2" id="KW-1185">Reference proteome</keyword>
<accession>A0A1Y1INB4</accession>
<dbReference type="Gene3D" id="1.25.40.10">
    <property type="entry name" value="Tetratricopeptide repeat domain"/>
    <property type="match status" value="1"/>
</dbReference>
<dbReference type="SUPFAM" id="SSF52058">
    <property type="entry name" value="L domain-like"/>
    <property type="match status" value="1"/>
</dbReference>
<dbReference type="SUPFAM" id="SSF81901">
    <property type="entry name" value="HCP-like"/>
    <property type="match status" value="1"/>
</dbReference>
<evidence type="ECO:0000313" key="2">
    <source>
        <dbReference type="Proteomes" id="UP000054558"/>
    </source>
</evidence>
<dbReference type="EMBL" id="DF237569">
    <property type="protein sequence ID" value="GAQ90266.1"/>
    <property type="molecule type" value="Genomic_DNA"/>
</dbReference>
<dbReference type="Proteomes" id="UP000054558">
    <property type="component" value="Unassembled WGS sequence"/>
</dbReference>
<evidence type="ECO:0000313" key="1">
    <source>
        <dbReference type="EMBL" id="GAQ90266.1"/>
    </source>
</evidence>
<protein>
    <submittedName>
        <fullName evidence="1">Uncharacterized protein</fullName>
    </submittedName>
</protein>
<gene>
    <name evidence="1" type="ORF">KFL_006200060</name>
</gene>
<dbReference type="PANTHER" id="PTHR45752">
    <property type="entry name" value="LEUCINE-RICH REPEAT-CONTAINING"/>
    <property type="match status" value="1"/>
</dbReference>
<name>A0A1Y1INB4_KLENI</name>
<proteinExistence type="predicted"/>
<dbReference type="SMART" id="SM00671">
    <property type="entry name" value="SEL1"/>
    <property type="match status" value="2"/>
</dbReference>
<dbReference type="AlphaFoldDB" id="A0A1Y1INB4"/>
<sequence>MTAWRILIGNAIQRLEAERKSIEAVPLAKLTQETRLTRLDLSGCVGFQSLPESIAQLTGLTRLDLSGCKGLQSLPESVGALTGFTSLDPSGRCGALQSLPDAVGSLTGLTNLDLSRCKALQSLPESVGALTGVIILEMTGCEALRGASRYWWAAKGDAAAQCNLGVCFELGKGVEEDEARATELYAKAAAQGDARAQCCLGWCYENGRGVEKDEAHAADLERFHITSASENGCKCSHRACACIHRTEIIEKKGHSTHSM</sequence>
<dbReference type="InterPro" id="IPR006597">
    <property type="entry name" value="Sel1-like"/>
</dbReference>
<dbReference type="Pfam" id="PF08238">
    <property type="entry name" value="Sel1"/>
    <property type="match status" value="2"/>
</dbReference>
<dbReference type="InterPro" id="IPR011990">
    <property type="entry name" value="TPR-like_helical_dom_sf"/>
</dbReference>
<dbReference type="InterPro" id="IPR050715">
    <property type="entry name" value="LRR-SigEffector_domain"/>
</dbReference>
<dbReference type="STRING" id="105231.A0A1Y1INB4"/>
<dbReference type="InterPro" id="IPR032675">
    <property type="entry name" value="LRR_dom_sf"/>
</dbReference>
<dbReference type="InterPro" id="IPR001611">
    <property type="entry name" value="Leu-rich_rpt"/>
</dbReference>
<dbReference type="PANTHER" id="PTHR45752:SF195">
    <property type="entry name" value="LEUCINE-RICH REPEAT (LRR) FAMILY PROTEIN-RELATED"/>
    <property type="match status" value="1"/>
</dbReference>
<dbReference type="Gene3D" id="3.80.10.10">
    <property type="entry name" value="Ribonuclease Inhibitor"/>
    <property type="match status" value="1"/>
</dbReference>